<evidence type="ECO:0000313" key="4">
    <source>
        <dbReference type="Proteomes" id="UP001220324"/>
    </source>
</evidence>
<feature type="signal peptide" evidence="2">
    <location>
        <begin position="1"/>
        <end position="20"/>
    </location>
</feature>
<dbReference type="GO" id="GO:0042578">
    <property type="term" value="F:phosphoric ester hydrolase activity"/>
    <property type="evidence" value="ECO:0007669"/>
    <property type="project" value="UniProtKB-ARBA"/>
</dbReference>
<dbReference type="AlphaFoldDB" id="A0AAD6CIT5"/>
<comment type="caution">
    <text evidence="3">The sequence shown here is derived from an EMBL/GenBank/DDBJ whole genome shotgun (WGS) entry which is preliminary data.</text>
</comment>
<organism evidence="3 4">
    <name type="scientific">Penicillium frequentans</name>
    <dbReference type="NCBI Taxonomy" id="3151616"/>
    <lineage>
        <taxon>Eukaryota</taxon>
        <taxon>Fungi</taxon>
        <taxon>Dikarya</taxon>
        <taxon>Ascomycota</taxon>
        <taxon>Pezizomycotina</taxon>
        <taxon>Eurotiomycetes</taxon>
        <taxon>Eurotiomycetidae</taxon>
        <taxon>Eurotiales</taxon>
        <taxon>Aspergillaceae</taxon>
        <taxon>Penicillium</taxon>
    </lineage>
</organism>
<protein>
    <submittedName>
        <fullName evidence="3">Phosphoesterase family-domain-containing protein</fullName>
    </submittedName>
</protein>
<dbReference type="InterPro" id="IPR007312">
    <property type="entry name" value="Phosphoesterase"/>
</dbReference>
<dbReference type="Pfam" id="PF04185">
    <property type="entry name" value="Phosphoesterase"/>
    <property type="match status" value="1"/>
</dbReference>
<dbReference type="InterPro" id="IPR017850">
    <property type="entry name" value="Alkaline_phosphatase_core_sf"/>
</dbReference>
<keyword evidence="2" id="KW-0732">Signal</keyword>
<accession>A0AAD6CIT5</accession>
<evidence type="ECO:0000256" key="2">
    <source>
        <dbReference type="SAM" id="SignalP"/>
    </source>
</evidence>
<sequence length="633" mass="71183">MMLFLWATLALMLGSSTVIADSLKDIEHVVIFMQENRSWDCYFGTMPGVRGFNDPNVQVNSDGQSVWHQQVDPEMSQDAKTLLPWYLGYLGRDTLDAIQCISAGDNSYYANQAAYNHGLNNNWARNNTPWSWGYFKRQDLPVQFAIAEGWTAGDMYQEAQITATNPNRVTLVSGSINVPGGPQGKDQGGVYIDNREAPGCDEHGASCYPLHWKTIYEYYEEAGVSWQLYQDNDNFDDNPLAWFHQFQNAHPDSPLAQKGMGFVGLEAFYLAAATGTLPAVSFIVGPQELSEHPPWMPKDGAWLQKQVVDAVTSSPKYSKTLLMISFDETGGFGDHVTPFHSPHGTPGEWMTDPLGIFGEVFSGPGFRVPFVMISPWTRGNRVFTERADHNSQILFLEKWLAARGHKNIETDQMVHWRREHMSDLVNALDFENPDYSLPHIPEAETPHINNQGNYAGTGECLNRHRNPRPPVPYGKQQNVNNTLFFEDGFKEVVGYLTEGRYLTFEKGGQALTIPKLGDYIKTLKASRAKRDHSEITQRWIIHYISGEESGIFTMSSAFDGRWIGHRGELLGTDYRDAAAPLRISFLGNGNGYTIQFVRGGEYLTIDRDGNLKMMNPSPAPKEGFKVFSVTYHN</sequence>
<keyword evidence="1" id="KW-0378">Hydrolase</keyword>
<dbReference type="EMBL" id="JAQIZZ010000008">
    <property type="protein sequence ID" value="KAJ5523913.1"/>
    <property type="molecule type" value="Genomic_DNA"/>
</dbReference>
<dbReference type="Proteomes" id="UP001220324">
    <property type="component" value="Unassembled WGS sequence"/>
</dbReference>
<dbReference type="PANTHER" id="PTHR31956">
    <property type="entry name" value="NON-SPECIFIC PHOSPHOLIPASE C4-RELATED"/>
    <property type="match status" value="1"/>
</dbReference>
<proteinExistence type="predicted"/>
<gene>
    <name evidence="3" type="ORF">N7494_010563</name>
</gene>
<feature type="chain" id="PRO_5042108725" evidence="2">
    <location>
        <begin position="21"/>
        <end position="633"/>
    </location>
</feature>
<reference evidence="3 4" key="1">
    <citation type="journal article" date="2023" name="IMA Fungus">
        <title>Comparative genomic study of the Penicillium genus elucidates a diverse pangenome and 15 lateral gene transfer events.</title>
        <authorList>
            <person name="Petersen C."/>
            <person name="Sorensen T."/>
            <person name="Nielsen M.R."/>
            <person name="Sondergaard T.E."/>
            <person name="Sorensen J.L."/>
            <person name="Fitzpatrick D.A."/>
            <person name="Frisvad J.C."/>
            <person name="Nielsen K.L."/>
        </authorList>
    </citation>
    <scope>NUCLEOTIDE SEQUENCE [LARGE SCALE GENOMIC DNA]</scope>
    <source>
        <strain evidence="3 4">IBT 35679</strain>
    </source>
</reference>
<evidence type="ECO:0000313" key="3">
    <source>
        <dbReference type="EMBL" id="KAJ5523913.1"/>
    </source>
</evidence>
<evidence type="ECO:0000256" key="1">
    <source>
        <dbReference type="ARBA" id="ARBA00022801"/>
    </source>
</evidence>
<dbReference type="Gene3D" id="3.40.720.10">
    <property type="entry name" value="Alkaline Phosphatase, subunit A"/>
    <property type="match status" value="2"/>
</dbReference>
<dbReference type="CDD" id="cd16014">
    <property type="entry name" value="PLC"/>
    <property type="match status" value="1"/>
</dbReference>
<keyword evidence="4" id="KW-1185">Reference proteome</keyword>
<dbReference type="PANTHER" id="PTHR31956:SF1">
    <property type="entry name" value="NON-SPECIFIC PHOSPHOLIPASE C1"/>
    <property type="match status" value="1"/>
</dbReference>
<name>A0AAD6CIT5_9EURO</name>